<dbReference type="Proteomes" id="UP000005384">
    <property type="component" value="Unassembled WGS sequence"/>
</dbReference>
<feature type="domain" description="DUF1468" evidence="2">
    <location>
        <begin position="14"/>
        <end position="150"/>
    </location>
</feature>
<comment type="caution">
    <text evidence="3">The sequence shown here is derived from an EMBL/GenBank/DDBJ whole genome shotgun (WGS) entry which is preliminary data.</text>
</comment>
<feature type="transmembrane region" description="Helical" evidence="1">
    <location>
        <begin position="124"/>
        <end position="145"/>
    </location>
</feature>
<dbReference type="InterPro" id="IPR009936">
    <property type="entry name" value="DUF1468"/>
</dbReference>
<keyword evidence="1" id="KW-0812">Transmembrane</keyword>
<organism evidence="3 4">
    <name type="scientific">Hungatella hathewayi WAL-18680</name>
    <dbReference type="NCBI Taxonomy" id="742737"/>
    <lineage>
        <taxon>Bacteria</taxon>
        <taxon>Bacillati</taxon>
        <taxon>Bacillota</taxon>
        <taxon>Clostridia</taxon>
        <taxon>Lachnospirales</taxon>
        <taxon>Lachnospiraceae</taxon>
        <taxon>Hungatella</taxon>
    </lineage>
</organism>
<gene>
    <name evidence="3" type="ORF">HMPREF9473_05017</name>
</gene>
<evidence type="ECO:0000256" key="1">
    <source>
        <dbReference type="SAM" id="Phobius"/>
    </source>
</evidence>
<dbReference type="OrthoDB" id="9921527at2"/>
<evidence type="ECO:0000313" key="3">
    <source>
        <dbReference type="EMBL" id="EHI57110.1"/>
    </source>
</evidence>
<sequence length="154" mass="17396">MKKITLKKNLCSGILAVLIGVFLRVILPYSIKSKVNTVTSAVGPAYLPKLVIYGMILCGICLLLTSLVLKKDETLEVEIGREGHAVLYFVLLLFYMFAMKYVGFLIASVIFSAVSMWMMEDRDWRHYLSVELLVIVIFVSFKYGLHVTLPTIIL</sequence>
<protein>
    <recommendedName>
        <fullName evidence="2">DUF1468 domain-containing protein</fullName>
    </recommendedName>
</protein>
<dbReference type="Pfam" id="PF07331">
    <property type="entry name" value="TctB"/>
    <property type="match status" value="1"/>
</dbReference>
<evidence type="ECO:0000313" key="4">
    <source>
        <dbReference type="Proteomes" id="UP000005384"/>
    </source>
</evidence>
<keyword evidence="1" id="KW-0472">Membrane</keyword>
<feature type="transmembrane region" description="Helical" evidence="1">
    <location>
        <begin position="51"/>
        <end position="69"/>
    </location>
</feature>
<feature type="transmembrane region" description="Helical" evidence="1">
    <location>
        <begin position="85"/>
        <end position="118"/>
    </location>
</feature>
<evidence type="ECO:0000259" key="2">
    <source>
        <dbReference type="Pfam" id="PF07331"/>
    </source>
</evidence>
<dbReference type="RefSeq" id="WP_006783005.1">
    <property type="nucleotide sequence ID" value="NZ_CP040506.1"/>
</dbReference>
<keyword evidence="1" id="KW-1133">Transmembrane helix</keyword>
<dbReference type="EMBL" id="ADLN01000127">
    <property type="protein sequence ID" value="EHI57110.1"/>
    <property type="molecule type" value="Genomic_DNA"/>
</dbReference>
<feature type="transmembrane region" description="Helical" evidence="1">
    <location>
        <begin position="12"/>
        <end position="31"/>
    </location>
</feature>
<proteinExistence type="predicted"/>
<dbReference type="AlphaFoldDB" id="G5IND9"/>
<dbReference type="HOGENOM" id="CLU_1701858_0_0_9"/>
<name>G5IND9_9FIRM</name>
<accession>G5IND9</accession>
<dbReference type="PATRIC" id="fig|742737.3.peg.5008"/>
<keyword evidence="4" id="KW-1185">Reference proteome</keyword>
<reference evidence="3 4" key="1">
    <citation type="submission" date="2011-08" db="EMBL/GenBank/DDBJ databases">
        <title>The Genome Sequence of Clostridium hathewayi WAL-18680.</title>
        <authorList>
            <consortium name="The Broad Institute Genome Sequencing Platform"/>
            <person name="Earl A."/>
            <person name="Ward D."/>
            <person name="Feldgarden M."/>
            <person name="Gevers D."/>
            <person name="Finegold S.M."/>
            <person name="Summanen P.H."/>
            <person name="Molitoris D.R."/>
            <person name="Song M."/>
            <person name="Daigneault M."/>
            <person name="Allen-Vercoe E."/>
            <person name="Young S.K."/>
            <person name="Zeng Q."/>
            <person name="Gargeya S."/>
            <person name="Fitzgerald M."/>
            <person name="Haas B."/>
            <person name="Abouelleil A."/>
            <person name="Alvarado L."/>
            <person name="Arachchi H.M."/>
            <person name="Berlin A."/>
            <person name="Brown A."/>
            <person name="Chapman S.B."/>
            <person name="Chen Z."/>
            <person name="Dunbar C."/>
            <person name="Freedman E."/>
            <person name="Gearin G."/>
            <person name="Gellesch M."/>
            <person name="Goldberg J."/>
            <person name="Griggs A."/>
            <person name="Gujja S."/>
            <person name="Heiman D."/>
            <person name="Howarth C."/>
            <person name="Larson L."/>
            <person name="Lui A."/>
            <person name="MacDonald P.J.P."/>
            <person name="Montmayeur A."/>
            <person name="Murphy C."/>
            <person name="Neiman D."/>
            <person name="Pearson M."/>
            <person name="Priest M."/>
            <person name="Roberts A."/>
            <person name="Saif S."/>
            <person name="Shea T."/>
            <person name="Shenoy N."/>
            <person name="Sisk P."/>
            <person name="Stolte C."/>
            <person name="Sykes S."/>
            <person name="Wortman J."/>
            <person name="Nusbaum C."/>
            <person name="Birren B."/>
        </authorList>
    </citation>
    <scope>NUCLEOTIDE SEQUENCE [LARGE SCALE GENOMIC DNA]</scope>
    <source>
        <strain evidence="3 4">WAL-18680</strain>
    </source>
</reference>